<dbReference type="RefSeq" id="WP_379906081.1">
    <property type="nucleotide sequence ID" value="NZ_JBHRTR010000048.1"/>
</dbReference>
<feature type="transmembrane region" description="Helical" evidence="6">
    <location>
        <begin position="59"/>
        <end position="77"/>
    </location>
</feature>
<evidence type="ECO:0000256" key="1">
    <source>
        <dbReference type="ARBA" id="ARBA00004651"/>
    </source>
</evidence>
<keyword evidence="5 6" id="KW-0472">Membrane</keyword>
<comment type="caution">
    <text evidence="7">The sequence shown here is derived from an EMBL/GenBank/DDBJ whole genome shotgun (WGS) entry which is preliminary data.</text>
</comment>
<feature type="transmembrane region" description="Helical" evidence="6">
    <location>
        <begin position="201"/>
        <end position="223"/>
    </location>
</feature>
<dbReference type="InterPro" id="IPR037294">
    <property type="entry name" value="ABC_BtuC-like"/>
</dbReference>
<dbReference type="PANTHER" id="PTHR30482">
    <property type="entry name" value="HIGH-AFFINITY BRANCHED-CHAIN AMINO ACID TRANSPORT SYSTEM PERMEASE"/>
    <property type="match status" value="1"/>
</dbReference>
<dbReference type="Gene3D" id="1.10.3470.10">
    <property type="entry name" value="ABC transporter involved in vitamin B12 uptake, BtuC"/>
    <property type="match status" value="1"/>
</dbReference>
<name>A0ABV7L7N5_9PROT</name>
<gene>
    <name evidence="7" type="ORF">ACFOGJ_25765</name>
</gene>
<feature type="transmembrane region" description="Helical" evidence="6">
    <location>
        <begin position="278"/>
        <end position="299"/>
    </location>
</feature>
<dbReference type="Pfam" id="PF02653">
    <property type="entry name" value="BPD_transp_2"/>
    <property type="match status" value="1"/>
</dbReference>
<dbReference type="EMBL" id="JBHRTR010000048">
    <property type="protein sequence ID" value="MFC3230682.1"/>
    <property type="molecule type" value="Genomic_DNA"/>
</dbReference>
<evidence type="ECO:0000313" key="7">
    <source>
        <dbReference type="EMBL" id="MFC3230682.1"/>
    </source>
</evidence>
<evidence type="ECO:0000256" key="5">
    <source>
        <dbReference type="ARBA" id="ARBA00023136"/>
    </source>
</evidence>
<evidence type="ECO:0000313" key="8">
    <source>
        <dbReference type="Proteomes" id="UP001595528"/>
    </source>
</evidence>
<sequence length="312" mass="34338">MSLNPKQIAGLVLLVAGIAVLACVPFLVGRYLVSLFISMLAFSVLTMAWSAFSGPTRYISLATSAFYGVGIYCVAIFNESMPLPLILVLAALVSFGLALLIGLSTLRLSGIYFVIFTFGLAELTRQLMTWYEINQTKSLSRYIFATVDSHDIYWMLLVLAVATLFLTWLLQRSRLGFALRVVGEDETVARHSGINTTWIKVLIFAFTSMLMGLTGAIVSLRWTYVDPNVAFNSFVSFQVLIMALLGGIGRLHGPILGVVPLVLLSEYLSGSFPYHFTIVLGICFIIIVFYMPTGVAGLLDRLFARLGWRTVA</sequence>
<accession>A0ABV7L7N5</accession>
<feature type="transmembrane region" description="Helical" evidence="6">
    <location>
        <begin position="151"/>
        <end position="170"/>
    </location>
</feature>
<protein>
    <submittedName>
        <fullName evidence="7">Branched-chain amino acid ABC transporter permease</fullName>
    </submittedName>
</protein>
<dbReference type="CDD" id="cd06581">
    <property type="entry name" value="TM_PBP1_LivM_like"/>
    <property type="match status" value="1"/>
</dbReference>
<keyword evidence="3 6" id="KW-0812">Transmembrane</keyword>
<proteinExistence type="predicted"/>
<feature type="transmembrane region" description="Helical" evidence="6">
    <location>
        <begin position="32"/>
        <end position="52"/>
    </location>
</feature>
<organism evidence="7 8">
    <name type="scientific">Marinibaculum pumilum</name>
    <dbReference type="NCBI Taxonomy" id="1766165"/>
    <lineage>
        <taxon>Bacteria</taxon>
        <taxon>Pseudomonadati</taxon>
        <taxon>Pseudomonadota</taxon>
        <taxon>Alphaproteobacteria</taxon>
        <taxon>Rhodospirillales</taxon>
        <taxon>Rhodospirillaceae</taxon>
        <taxon>Marinibaculum</taxon>
    </lineage>
</organism>
<dbReference type="PANTHER" id="PTHR30482:SF17">
    <property type="entry name" value="ABC TRANSPORTER ATP-BINDING PROTEIN"/>
    <property type="match status" value="1"/>
</dbReference>
<comment type="subcellular location">
    <subcellularLocation>
        <location evidence="1">Cell membrane</location>
        <topology evidence="1">Multi-pass membrane protein</topology>
    </subcellularLocation>
</comment>
<evidence type="ECO:0000256" key="2">
    <source>
        <dbReference type="ARBA" id="ARBA00022475"/>
    </source>
</evidence>
<evidence type="ECO:0000256" key="6">
    <source>
        <dbReference type="SAM" id="Phobius"/>
    </source>
</evidence>
<dbReference type="PROSITE" id="PS51257">
    <property type="entry name" value="PROKAR_LIPOPROTEIN"/>
    <property type="match status" value="1"/>
</dbReference>
<keyword evidence="4 6" id="KW-1133">Transmembrane helix</keyword>
<dbReference type="InterPro" id="IPR001851">
    <property type="entry name" value="ABC_transp_permease"/>
</dbReference>
<evidence type="ECO:0000256" key="4">
    <source>
        <dbReference type="ARBA" id="ARBA00022989"/>
    </source>
</evidence>
<reference evidence="8" key="1">
    <citation type="journal article" date="2019" name="Int. J. Syst. Evol. Microbiol.">
        <title>The Global Catalogue of Microorganisms (GCM) 10K type strain sequencing project: providing services to taxonomists for standard genome sequencing and annotation.</title>
        <authorList>
            <consortium name="The Broad Institute Genomics Platform"/>
            <consortium name="The Broad Institute Genome Sequencing Center for Infectious Disease"/>
            <person name="Wu L."/>
            <person name="Ma J."/>
        </authorList>
    </citation>
    <scope>NUCLEOTIDE SEQUENCE [LARGE SCALE GENOMIC DNA]</scope>
    <source>
        <strain evidence="8">KCTC 42964</strain>
    </source>
</reference>
<feature type="transmembrane region" description="Helical" evidence="6">
    <location>
        <begin position="83"/>
        <end position="103"/>
    </location>
</feature>
<dbReference type="Proteomes" id="UP001595528">
    <property type="component" value="Unassembled WGS sequence"/>
</dbReference>
<keyword evidence="2" id="KW-1003">Cell membrane</keyword>
<dbReference type="InterPro" id="IPR043428">
    <property type="entry name" value="LivM-like"/>
</dbReference>
<keyword evidence="8" id="KW-1185">Reference proteome</keyword>
<evidence type="ECO:0000256" key="3">
    <source>
        <dbReference type="ARBA" id="ARBA00022692"/>
    </source>
</evidence>